<evidence type="ECO:0000313" key="2">
    <source>
        <dbReference type="Proteomes" id="UP000198960"/>
    </source>
</evidence>
<dbReference type="PANTHER" id="PTHR14136:SF17">
    <property type="entry name" value="BTB_POZ DOMAIN-CONTAINING PROTEIN KCTD9"/>
    <property type="match status" value="1"/>
</dbReference>
<dbReference type="EMBL" id="FOEE01000001">
    <property type="protein sequence ID" value="SEO44629.1"/>
    <property type="molecule type" value="Genomic_DNA"/>
</dbReference>
<dbReference type="STRING" id="673521.SAMN05660991_00340"/>
<proteinExistence type="predicted"/>
<keyword evidence="2" id="KW-1185">Reference proteome</keyword>
<sequence length="265" mass="27983">MPPAIPADDDRALLHADCSRCAALCCVLPPFAASADFALDKPAGRPCPNLAADDRCGIHAQLPERGFRGCVAFDCFGAGQQVVQVTYGGRDPRGEPEALAVLDAMRGLSELLWYLAEALTRPAAAPLGAGLTALRDRVRGLRDAPPAELAVLDVGRLRREAGALLRDVGERVRSELPGPRRDHAGADLAGARLRRADLRAACLRGALLIGADLREADLRGADLLGADLRGADLRGADLRGVLFLTRPQVAAARTDGATRVPETVR</sequence>
<name>A0A1H8PRJ1_9ACTN</name>
<dbReference type="Pfam" id="PF00805">
    <property type="entry name" value="Pentapeptide"/>
    <property type="match status" value="1"/>
</dbReference>
<evidence type="ECO:0000313" key="1">
    <source>
        <dbReference type="EMBL" id="SEO44629.1"/>
    </source>
</evidence>
<organism evidence="1 2">
    <name type="scientific">Trujillonella endophytica</name>
    <dbReference type="NCBI Taxonomy" id="673521"/>
    <lineage>
        <taxon>Bacteria</taxon>
        <taxon>Bacillati</taxon>
        <taxon>Actinomycetota</taxon>
        <taxon>Actinomycetes</taxon>
        <taxon>Geodermatophilales</taxon>
        <taxon>Geodermatophilaceae</taxon>
        <taxon>Trujillonella</taxon>
    </lineage>
</organism>
<dbReference type="AlphaFoldDB" id="A0A1H8PRJ1"/>
<dbReference type="InterPro" id="IPR001646">
    <property type="entry name" value="5peptide_repeat"/>
</dbReference>
<reference evidence="2" key="1">
    <citation type="submission" date="2016-10" db="EMBL/GenBank/DDBJ databases">
        <authorList>
            <person name="Varghese N."/>
            <person name="Submissions S."/>
        </authorList>
    </citation>
    <scope>NUCLEOTIDE SEQUENCE [LARGE SCALE GENOMIC DNA]</scope>
    <source>
        <strain evidence="2">DSM 45413</strain>
    </source>
</reference>
<dbReference type="Proteomes" id="UP000198960">
    <property type="component" value="Unassembled WGS sequence"/>
</dbReference>
<protein>
    <submittedName>
        <fullName evidence="1">Pentapeptide repeat-containing protein</fullName>
    </submittedName>
</protein>
<accession>A0A1H8PRJ1</accession>
<dbReference type="InterPro" id="IPR051082">
    <property type="entry name" value="Pentapeptide-BTB/POZ_domain"/>
</dbReference>
<gene>
    <name evidence="1" type="ORF">SAMN05660991_00340</name>
</gene>
<dbReference type="RefSeq" id="WP_244524399.1">
    <property type="nucleotide sequence ID" value="NZ_FOEE01000001.1"/>
</dbReference>
<dbReference type="Gene3D" id="2.160.20.80">
    <property type="entry name" value="E3 ubiquitin-protein ligase SopA"/>
    <property type="match status" value="1"/>
</dbReference>
<dbReference type="SUPFAM" id="SSF141571">
    <property type="entry name" value="Pentapeptide repeat-like"/>
    <property type="match status" value="1"/>
</dbReference>
<dbReference type="PANTHER" id="PTHR14136">
    <property type="entry name" value="BTB_POZ DOMAIN-CONTAINING PROTEIN KCTD9"/>
    <property type="match status" value="1"/>
</dbReference>